<proteinExistence type="predicted"/>
<reference evidence="2 3" key="1">
    <citation type="submission" date="2015-11" db="EMBL/GenBank/DDBJ databases">
        <title>Evidence for parallel genomic evolution in an endosymbiosis of termite gut flagellates.</title>
        <authorList>
            <person name="Zheng H."/>
        </authorList>
    </citation>
    <scope>NUCLEOTIDE SEQUENCE [LARGE SCALE GENOMIC DNA]</scope>
    <source>
        <strain evidence="2 3">CET450</strain>
    </source>
</reference>
<dbReference type="AlphaFoldDB" id="A0A1E5IIB9"/>
<dbReference type="InterPro" id="IPR056906">
    <property type="entry name" value="ORF2/G2P_dom"/>
</dbReference>
<name>A0A1E5IIB9_ENDTX</name>
<accession>A0A1E5IIB9</accession>
<sequence length="478" mass="55379">MICSNPYILTTKQDKKTGKRVELKEPLTLACGRCDLCLSARAKKWAEQCMLEAKLTNLQTHCNLFITLTYADEFLPENNSLSKNDLSQYLDKLHNLNVNKKQKIRFFAAGEYGDKSRRPHYHLILFNAPQTWITKSWQKSGKDYLSVLSPLLTDIWNKGEIADINLIGDEYHSKDNARYAIKYASQSHQKGGITYYDFTEKIKVADGRWLDVKQPENSLNWKEVVKAHINGNKAEWRDSLGRVRPFRRMSRGLGLAVAMRLKSVLEPVLLGSDAMLYKRRSKSEIDGVPVPSANAVYNVPIPVQTPFDKFRYYYNFEDSTGKQFKYPEHNDKFIPSDSITANKYFRQKIALDGLKKPKEIKNMRKATAKELSENLAQIREYDRRIKQVGIAKKNEFNKALEKSGLLKKTNDELLDLTLEFNNKKFRDFYEKKLLDAGDNMEMRKAIISALISKKNAYYKILQYLRKAADWNETGKDYI</sequence>
<comment type="caution">
    <text evidence="2">The sequence shown here is derived from an EMBL/GenBank/DDBJ whole genome shotgun (WGS) entry which is preliminary data.</text>
</comment>
<organism evidence="2 3">
    <name type="scientific">Endomicrobium trichonymphae</name>
    <dbReference type="NCBI Taxonomy" id="1408204"/>
    <lineage>
        <taxon>Bacteria</taxon>
        <taxon>Pseudomonadati</taxon>
        <taxon>Elusimicrobiota</taxon>
        <taxon>Endomicrobiia</taxon>
        <taxon>Endomicrobiales</taxon>
        <taxon>Endomicrobiaceae</taxon>
        <taxon>Candidatus Endomicrobiellum</taxon>
    </lineage>
</organism>
<dbReference type="Pfam" id="PF23343">
    <property type="entry name" value="REP_ORF2-G2P"/>
    <property type="match status" value="1"/>
</dbReference>
<keyword evidence="3" id="KW-1185">Reference proteome</keyword>
<protein>
    <recommendedName>
        <fullName evidence="1">Replication-associated protein ORF2/G2P domain-containing protein</fullName>
    </recommendedName>
</protein>
<evidence type="ECO:0000313" key="3">
    <source>
        <dbReference type="Proteomes" id="UP000095237"/>
    </source>
</evidence>
<feature type="domain" description="Replication-associated protein ORF2/G2P" evidence="1">
    <location>
        <begin position="63"/>
        <end position="186"/>
    </location>
</feature>
<evidence type="ECO:0000259" key="1">
    <source>
        <dbReference type="Pfam" id="PF23343"/>
    </source>
</evidence>
<dbReference type="Proteomes" id="UP000095237">
    <property type="component" value="Unassembled WGS sequence"/>
</dbReference>
<gene>
    <name evidence="2" type="ORF">ATZ36_05415</name>
</gene>
<evidence type="ECO:0000313" key="2">
    <source>
        <dbReference type="EMBL" id="OEG70240.1"/>
    </source>
</evidence>
<dbReference type="EMBL" id="LNVX01000413">
    <property type="protein sequence ID" value="OEG70240.1"/>
    <property type="molecule type" value="Genomic_DNA"/>
</dbReference>